<feature type="chain" id="PRO_5036744727" evidence="5">
    <location>
        <begin position="22"/>
        <end position="429"/>
    </location>
</feature>
<gene>
    <name evidence="7" type="ORF">JIN87_14800</name>
</gene>
<feature type="domain" description="Cytochrome c" evidence="6">
    <location>
        <begin position="25"/>
        <end position="104"/>
    </location>
</feature>
<dbReference type="GO" id="GO:0020037">
    <property type="term" value="F:heme binding"/>
    <property type="evidence" value="ECO:0007669"/>
    <property type="project" value="InterPro"/>
</dbReference>
<evidence type="ECO:0000313" key="7">
    <source>
        <dbReference type="EMBL" id="MBK1878146.1"/>
    </source>
</evidence>
<organism evidence="7 8">
    <name type="scientific">Pelagicoccus mobilis</name>
    <dbReference type="NCBI Taxonomy" id="415221"/>
    <lineage>
        <taxon>Bacteria</taxon>
        <taxon>Pseudomonadati</taxon>
        <taxon>Verrucomicrobiota</taxon>
        <taxon>Opitutia</taxon>
        <taxon>Puniceicoccales</taxon>
        <taxon>Pelagicoccaceae</taxon>
        <taxon>Pelagicoccus</taxon>
    </lineage>
</organism>
<sequence length="429" mass="46619">MRKLIPTLSLAVAGFASNALTADEANIAKGEAIYQSICFSCHGKNLEGATGPKLTDAEWVHGSSDQEIFNSIANGFLEKGMPGFKGVHTDADLRSVVAFIKSRRQGLSNLSYELYEGLSDEDFSFEKIAAVEPTKTGELPNGIMDTSFVEVQDYAILFKANLKAPNPETRHFKVNGGWQNRLRVLLDDEELNTGEHFNATDKVLESSEQELQVLWQRKHKNPRIRISAFLVGDNEQNGLSQAAVEHLKKTVFMVKAEGDEPYLVRKSIDRVPDKSIAVGFPGGLNYAYHAPTGAIVGAWKGDGLNIGPNIIGRGQEGSRPIDRWVFADSTGIGLTVDGQPTAFKLTEYTRGKTPTFLSKNGDYQLQVVVSPSGPSALKVNYTLSGKTPKSVELNVPAEAKIQCEDGSLSGNVLKIAPAKLTSFTLTLSE</sequence>
<accession>A0A934S076</accession>
<keyword evidence="3 4" id="KW-0408">Iron</keyword>
<name>A0A934S076_9BACT</name>
<keyword evidence="1 4" id="KW-0349">Heme</keyword>
<dbReference type="InterPro" id="IPR009056">
    <property type="entry name" value="Cyt_c-like_dom"/>
</dbReference>
<feature type="signal peptide" evidence="5">
    <location>
        <begin position="1"/>
        <end position="21"/>
    </location>
</feature>
<keyword evidence="8" id="KW-1185">Reference proteome</keyword>
<dbReference type="RefSeq" id="WP_200356359.1">
    <property type="nucleotide sequence ID" value="NZ_JAENIL010000026.1"/>
</dbReference>
<dbReference type="PROSITE" id="PS51007">
    <property type="entry name" value="CYTC"/>
    <property type="match status" value="1"/>
</dbReference>
<comment type="caution">
    <text evidence="7">The sequence shown here is derived from an EMBL/GenBank/DDBJ whole genome shotgun (WGS) entry which is preliminary data.</text>
</comment>
<dbReference type="InterPro" id="IPR036909">
    <property type="entry name" value="Cyt_c-like_dom_sf"/>
</dbReference>
<evidence type="ECO:0000259" key="6">
    <source>
        <dbReference type="PROSITE" id="PS51007"/>
    </source>
</evidence>
<keyword evidence="5" id="KW-0732">Signal</keyword>
<evidence type="ECO:0000256" key="3">
    <source>
        <dbReference type="ARBA" id="ARBA00023004"/>
    </source>
</evidence>
<protein>
    <submittedName>
        <fullName evidence="7">Cytochrome c</fullName>
    </submittedName>
</protein>
<evidence type="ECO:0000256" key="5">
    <source>
        <dbReference type="SAM" id="SignalP"/>
    </source>
</evidence>
<dbReference type="SUPFAM" id="SSF46626">
    <property type="entry name" value="Cytochrome c"/>
    <property type="match status" value="1"/>
</dbReference>
<reference evidence="7" key="1">
    <citation type="submission" date="2021-01" db="EMBL/GenBank/DDBJ databases">
        <title>Modified the classification status of verrucomicrobia.</title>
        <authorList>
            <person name="Feng X."/>
        </authorList>
    </citation>
    <scope>NUCLEOTIDE SEQUENCE</scope>
    <source>
        <strain evidence="7">KCTC 13126</strain>
    </source>
</reference>
<evidence type="ECO:0000256" key="1">
    <source>
        <dbReference type="ARBA" id="ARBA00022617"/>
    </source>
</evidence>
<dbReference type="GO" id="GO:0046872">
    <property type="term" value="F:metal ion binding"/>
    <property type="evidence" value="ECO:0007669"/>
    <property type="project" value="UniProtKB-KW"/>
</dbReference>
<dbReference type="Gene3D" id="1.10.760.10">
    <property type="entry name" value="Cytochrome c-like domain"/>
    <property type="match status" value="1"/>
</dbReference>
<evidence type="ECO:0000256" key="2">
    <source>
        <dbReference type="ARBA" id="ARBA00022723"/>
    </source>
</evidence>
<evidence type="ECO:0000256" key="4">
    <source>
        <dbReference type="PROSITE-ProRule" id="PRU00433"/>
    </source>
</evidence>
<dbReference type="GO" id="GO:0009055">
    <property type="term" value="F:electron transfer activity"/>
    <property type="evidence" value="ECO:0007669"/>
    <property type="project" value="InterPro"/>
</dbReference>
<dbReference type="Proteomes" id="UP000617628">
    <property type="component" value="Unassembled WGS sequence"/>
</dbReference>
<dbReference type="AlphaFoldDB" id="A0A934S076"/>
<proteinExistence type="predicted"/>
<evidence type="ECO:0000313" key="8">
    <source>
        <dbReference type="Proteomes" id="UP000617628"/>
    </source>
</evidence>
<keyword evidence="2 4" id="KW-0479">Metal-binding</keyword>
<dbReference type="Pfam" id="PF13442">
    <property type="entry name" value="Cytochrome_CBB3"/>
    <property type="match status" value="1"/>
</dbReference>
<dbReference type="EMBL" id="JAENIL010000026">
    <property type="protein sequence ID" value="MBK1878146.1"/>
    <property type="molecule type" value="Genomic_DNA"/>
</dbReference>